<name>A0A239HSC7_9BACT</name>
<dbReference type="Proteomes" id="UP000198432">
    <property type="component" value="Unassembled WGS sequence"/>
</dbReference>
<reference evidence="2" key="1">
    <citation type="submission" date="2017-06" db="EMBL/GenBank/DDBJ databases">
        <authorList>
            <person name="Varghese N."/>
            <person name="Submissions S."/>
        </authorList>
    </citation>
    <scope>NUCLEOTIDE SEQUENCE [LARGE SCALE GENOMIC DNA]</scope>
    <source>
        <strain evidence="2">NKM1</strain>
    </source>
</reference>
<protein>
    <submittedName>
        <fullName evidence="1">Uncharacterized protein</fullName>
    </submittedName>
</protein>
<evidence type="ECO:0000313" key="2">
    <source>
        <dbReference type="Proteomes" id="UP000198432"/>
    </source>
</evidence>
<keyword evidence="2" id="KW-1185">Reference proteome</keyword>
<sequence>MEQHFNDHIQFSLRTVCGKEFGNVFKAIKLVRDEKYNFHVVYHTFTGEYIYSSCNPFQEEFEDNTYKLISESEARRIFLHRLSEDNARELFQTAEATAVQLHS</sequence>
<evidence type="ECO:0000313" key="1">
    <source>
        <dbReference type="EMBL" id="SNS83773.1"/>
    </source>
</evidence>
<dbReference type="OrthoDB" id="853197at2"/>
<proteinExistence type="predicted"/>
<dbReference type="RefSeq" id="WP_089320150.1">
    <property type="nucleotide sequence ID" value="NZ_FZOQ01000014.1"/>
</dbReference>
<organism evidence="1 2">
    <name type="scientific">Pontibacter ummariensis</name>
    <dbReference type="NCBI Taxonomy" id="1610492"/>
    <lineage>
        <taxon>Bacteria</taxon>
        <taxon>Pseudomonadati</taxon>
        <taxon>Bacteroidota</taxon>
        <taxon>Cytophagia</taxon>
        <taxon>Cytophagales</taxon>
        <taxon>Hymenobacteraceae</taxon>
        <taxon>Pontibacter</taxon>
    </lineage>
</organism>
<dbReference type="AlphaFoldDB" id="A0A239HSC7"/>
<accession>A0A239HSC7</accession>
<dbReference type="EMBL" id="FZOQ01000014">
    <property type="protein sequence ID" value="SNS83773.1"/>
    <property type="molecule type" value="Genomic_DNA"/>
</dbReference>
<gene>
    <name evidence="1" type="ORF">SAMN06296052_114122</name>
</gene>